<name>A0ABY1BDN8_9PSED</name>
<accession>A0ABY1BDN8</accession>
<gene>
    <name evidence="1" type="ORF">SAMN05216600_107218</name>
</gene>
<keyword evidence="2" id="KW-1185">Reference proteome</keyword>
<dbReference type="RefSeq" id="WP_069520073.1">
    <property type="nucleotide sequence ID" value="NZ_FOFP01000007.1"/>
</dbReference>
<dbReference type="Gene3D" id="3.40.630.30">
    <property type="match status" value="1"/>
</dbReference>
<dbReference type="SUPFAM" id="SSF55729">
    <property type="entry name" value="Acyl-CoA N-acyltransferases (Nat)"/>
    <property type="match status" value="1"/>
</dbReference>
<sequence length="247" mass="28582">MENHGAPFKTLPHLIQDREQREHAYAFLDSLFQQRYGCDQLRVRQIVSHDELVELSDARKHLYSQRKKYYETLFGNTLALDHIDSYSYIFAIYYGEQIIGTQRVTPYPHEAARYIPDEQLHAFVDHGYPHNCVEFSRLIIDKNTPVKNAVGALASTAGAMVALNTSYSHYITYVKPRLQGRLTQFSFDQEAVPFRIPERGEHLYALFKGNLLSAIIDFFNIDCRPEQLTSFDVLMDRIAYPQIAEAL</sequence>
<dbReference type="EMBL" id="FOFP01000007">
    <property type="protein sequence ID" value="SEQ60639.1"/>
    <property type="molecule type" value="Genomic_DNA"/>
</dbReference>
<proteinExistence type="predicted"/>
<dbReference type="InterPro" id="IPR016181">
    <property type="entry name" value="Acyl_CoA_acyltransferase"/>
</dbReference>
<evidence type="ECO:0000313" key="2">
    <source>
        <dbReference type="Proteomes" id="UP000198512"/>
    </source>
</evidence>
<comment type="caution">
    <text evidence="1">The sequence shown here is derived from an EMBL/GenBank/DDBJ whole genome shotgun (WGS) entry which is preliminary data.</text>
</comment>
<evidence type="ECO:0000313" key="1">
    <source>
        <dbReference type="EMBL" id="SEQ60639.1"/>
    </source>
</evidence>
<reference evidence="1 2" key="1">
    <citation type="submission" date="2016-10" db="EMBL/GenBank/DDBJ databases">
        <authorList>
            <person name="Varghese N."/>
            <person name="Submissions S."/>
        </authorList>
    </citation>
    <scope>NUCLEOTIDE SEQUENCE [LARGE SCALE GENOMIC DNA]</scope>
    <source>
        <strain evidence="1 2">CIP 109853</strain>
    </source>
</reference>
<dbReference type="Proteomes" id="UP000198512">
    <property type="component" value="Unassembled WGS sequence"/>
</dbReference>
<organism evidence="1 2">
    <name type="scientific">Pseudomonas cuatrocienegasensis</name>
    <dbReference type="NCBI Taxonomy" id="543360"/>
    <lineage>
        <taxon>Bacteria</taxon>
        <taxon>Pseudomonadati</taxon>
        <taxon>Pseudomonadota</taxon>
        <taxon>Gammaproteobacteria</taxon>
        <taxon>Pseudomonadales</taxon>
        <taxon>Pseudomonadaceae</taxon>
        <taxon>Pseudomonas</taxon>
    </lineage>
</organism>
<protein>
    <recommendedName>
        <fullName evidence="3">Acetyltransferase (GNAT) domain-containing protein</fullName>
    </recommendedName>
</protein>
<evidence type="ECO:0008006" key="3">
    <source>
        <dbReference type="Google" id="ProtNLM"/>
    </source>
</evidence>